<dbReference type="SMART" id="SM00233">
    <property type="entry name" value="PH"/>
    <property type="match status" value="1"/>
</dbReference>
<feature type="compositionally biased region" description="Polar residues" evidence="7">
    <location>
        <begin position="31"/>
        <end position="43"/>
    </location>
</feature>
<dbReference type="InterPro" id="IPR002219">
    <property type="entry name" value="PKC_DAG/PE"/>
</dbReference>
<keyword evidence="6" id="KW-0175">Coiled coil</keyword>
<sequence length="1343" mass="153139">MDTPADNFRTPDTHVTSRRRASRQPPLAETPKTSHTTWATPATSAPKPDDVEEEERPSSNGARGRSCPPNAQLPLVETPTVSEFTGMQHDLLKSERRYKKALQDVVYEQGRIQDLTRELEASKHRVTELCEEVRLKDELIKSKDERVQRLVDQVDVMKSEASAARLHITSKDATIREAERRNTTLQSRIIELEKEITRYKNELCQAIHDEKHRAVEYRHTEGLLAKKETELAVRRSLDVGLTQMNRVFEDHLAKQLTSFIHNAMATAPNTANQNMEIAKLGSLSTMNEFLMNQVGELKRREEELTGLLDSARETAQQAGQDRDNLQSRMLALEGDSQRTNMYLIEENDKIKCDRAAIRCELLAKRREIKKLEEQLAMQQLNNGSQAKIDEMDEKLRLIETERDSLKLRLESLESAHKEAESMIAELKEKLKDKEEDSDLLAPLRSERDHCKRLLEKETEKCKVLNRGLGTLDEQIRMVEKQRDRYKERLNEAHAENTRIRQQVMELETRVDGLRRAEAEISEVMSENERLVNKVSHLQEELRETHFDYREEMARMARDYSEQSAVRTSADASAENLQVKVTELTKSHNETETQLRAAKRQIEELHQKIAQLTRTVNDTKAREALTNDENARFKIGLVEAIEKAEKFKKEAADAVENLTQQSEEFRSLLDKVRVCETELNDMEDVVKEKEKIIAYLKSQTNAQKMPKLKSRSTLLHHPSDSSIEMESAELEILEGVRRNIQANLAEKRQELNKRKGSSSDIENLQGSDEVSIPTQRSPFKRPLAPVNGSASSSGDEYSGVVKPSVGMMRHDIPHSWRQQIGLAVRQLKCAMCFEGIPRMGYAMRCNICEVVVHRRCTRRVNNTCGMPAQYAEYYHDCQEKVVRKAMGSNSKSMNGWVRVYSTREPKWLSSFAVLDKGRLSFFDKEPLAGQLDNPRLRLELDNKAWSVRFLGEGPNGERDGDFNNCIQIRHQGEVIHIMCPTDSATAHWMGSLQAASKDRHFMTRSPSAFANNSLVLALDTPQNLNVNAVNVFDDWLLIAAQEGLFATLIADPRNPFPLFCSGAFHSVLYIKDVDVVVTVSNQNRQLGLISASELRIQLNQPRPTVHLQNLPGIEYAHMIEYHQEGQQKYLLVADANSIHILQQKRDFFAPCLKLELDEPATCMLSAHGGIYYGSDKYYHATMLYSGKPKIVALTEEHMADYPMAVLETGDDEVLLAYQNHGIFVNSRGERTRNSIVEWELTPMEFAYSKPYLFVVHCDSLEIMQVYENEGLNSRTVSEERDVYNTKQAHIVGNGPSDEVLVTISSSQRMELHSFGVKSGKRGGSKRRAITNAFGSFEKKIRPAI</sequence>
<feature type="domain" description="CNH" evidence="10">
    <location>
        <begin position="1022"/>
        <end position="1290"/>
    </location>
</feature>
<feature type="coiled-coil region" evidence="6">
    <location>
        <begin position="468"/>
        <end position="540"/>
    </location>
</feature>
<protein>
    <submittedName>
        <fullName evidence="11">Uncharacterized protein</fullName>
    </submittedName>
</protein>
<feature type="coiled-coil region" evidence="6">
    <location>
        <begin position="294"/>
        <end position="436"/>
    </location>
</feature>
<feature type="domain" description="PH" evidence="8">
    <location>
        <begin position="889"/>
        <end position="996"/>
    </location>
</feature>
<dbReference type="EMBL" id="CATQJA010002629">
    <property type="protein sequence ID" value="CAJ0574300.1"/>
    <property type="molecule type" value="Genomic_DNA"/>
</dbReference>
<feature type="coiled-coil region" evidence="6">
    <location>
        <begin position="112"/>
        <end position="202"/>
    </location>
</feature>
<evidence type="ECO:0000259" key="9">
    <source>
        <dbReference type="PROSITE" id="PS50081"/>
    </source>
</evidence>
<dbReference type="Proteomes" id="UP001177023">
    <property type="component" value="Unassembled WGS sequence"/>
</dbReference>
<dbReference type="Gene3D" id="3.30.60.20">
    <property type="match status" value="1"/>
</dbReference>
<keyword evidence="12" id="KW-1185">Reference proteome</keyword>
<feature type="domain" description="Phorbol-ester/DAG-type" evidence="9">
    <location>
        <begin position="812"/>
        <end position="863"/>
    </location>
</feature>
<feature type="coiled-coil region" evidence="6">
    <location>
        <begin position="573"/>
        <end position="667"/>
    </location>
</feature>
<dbReference type="Gene3D" id="1.10.287.1490">
    <property type="match status" value="1"/>
</dbReference>
<feature type="non-terminal residue" evidence="11">
    <location>
        <position position="1"/>
    </location>
</feature>
<feature type="compositionally biased region" description="Polar residues" evidence="7">
    <location>
        <begin position="757"/>
        <end position="776"/>
    </location>
</feature>
<dbReference type="GO" id="GO:0004674">
    <property type="term" value="F:protein serine/threonine kinase activity"/>
    <property type="evidence" value="ECO:0007669"/>
    <property type="project" value="UniProtKB-EC"/>
</dbReference>
<evidence type="ECO:0000256" key="2">
    <source>
        <dbReference type="ARBA" id="ARBA00022723"/>
    </source>
</evidence>
<proteinExistence type="predicted"/>
<dbReference type="InterPro" id="IPR050839">
    <property type="entry name" value="Rho-assoc_Ser/Thr_Kinase"/>
</dbReference>
<dbReference type="InterPro" id="IPR046349">
    <property type="entry name" value="C1-like_sf"/>
</dbReference>
<dbReference type="PROSITE" id="PS50081">
    <property type="entry name" value="ZF_DAG_PE_2"/>
    <property type="match status" value="1"/>
</dbReference>
<dbReference type="InterPro" id="IPR001849">
    <property type="entry name" value="PH_domain"/>
</dbReference>
<dbReference type="InterPro" id="IPR001180">
    <property type="entry name" value="CNH_dom"/>
</dbReference>
<evidence type="ECO:0000313" key="11">
    <source>
        <dbReference type="EMBL" id="CAJ0574300.1"/>
    </source>
</evidence>
<comment type="catalytic activity">
    <reaction evidence="5">
        <text>L-seryl-[protein] + ATP = O-phospho-L-seryl-[protein] + ADP + H(+)</text>
        <dbReference type="Rhea" id="RHEA:17989"/>
        <dbReference type="Rhea" id="RHEA-COMP:9863"/>
        <dbReference type="Rhea" id="RHEA-COMP:11604"/>
        <dbReference type="ChEBI" id="CHEBI:15378"/>
        <dbReference type="ChEBI" id="CHEBI:29999"/>
        <dbReference type="ChEBI" id="CHEBI:30616"/>
        <dbReference type="ChEBI" id="CHEBI:83421"/>
        <dbReference type="ChEBI" id="CHEBI:456216"/>
        <dbReference type="EC" id="2.7.11.1"/>
    </reaction>
</comment>
<evidence type="ECO:0000256" key="6">
    <source>
        <dbReference type="SAM" id="Coils"/>
    </source>
</evidence>
<dbReference type="PROSITE" id="PS50219">
    <property type="entry name" value="CNH"/>
    <property type="match status" value="1"/>
</dbReference>
<dbReference type="PANTHER" id="PTHR22988">
    <property type="entry name" value="MYOTONIC DYSTROPHY S/T KINASE-RELATED"/>
    <property type="match status" value="1"/>
</dbReference>
<accession>A0AA36CS47</accession>
<dbReference type="GO" id="GO:0005737">
    <property type="term" value="C:cytoplasm"/>
    <property type="evidence" value="ECO:0007669"/>
    <property type="project" value="TreeGrafter"/>
</dbReference>
<dbReference type="SMART" id="SM00109">
    <property type="entry name" value="C1"/>
    <property type="match status" value="1"/>
</dbReference>
<gene>
    <name evidence="11" type="ORF">MSPICULIGERA_LOCUS12639</name>
</gene>
<feature type="region of interest" description="Disordered" evidence="7">
    <location>
        <begin position="1"/>
        <end position="76"/>
    </location>
</feature>
<dbReference type="Pfam" id="PF00780">
    <property type="entry name" value="CNH"/>
    <property type="match status" value="1"/>
</dbReference>
<evidence type="ECO:0000259" key="10">
    <source>
        <dbReference type="PROSITE" id="PS50219"/>
    </source>
</evidence>
<reference evidence="11" key="1">
    <citation type="submission" date="2023-06" db="EMBL/GenBank/DDBJ databases">
        <authorList>
            <person name="Delattre M."/>
        </authorList>
    </citation>
    <scope>NUCLEOTIDE SEQUENCE</scope>
    <source>
        <strain evidence="11">AF72</strain>
    </source>
</reference>
<dbReference type="GO" id="GO:0005856">
    <property type="term" value="C:cytoskeleton"/>
    <property type="evidence" value="ECO:0007669"/>
    <property type="project" value="TreeGrafter"/>
</dbReference>
<evidence type="ECO:0000256" key="3">
    <source>
        <dbReference type="ARBA" id="ARBA00022833"/>
    </source>
</evidence>
<evidence type="ECO:0000259" key="8">
    <source>
        <dbReference type="PROSITE" id="PS50003"/>
    </source>
</evidence>
<dbReference type="SUPFAM" id="SSF50729">
    <property type="entry name" value="PH domain-like"/>
    <property type="match status" value="1"/>
</dbReference>
<dbReference type="InterPro" id="IPR011993">
    <property type="entry name" value="PH-like_dom_sf"/>
</dbReference>
<dbReference type="PANTHER" id="PTHR22988:SF71">
    <property type="entry name" value="CITRON RHO-INTERACTING KINASE"/>
    <property type="match status" value="1"/>
</dbReference>
<dbReference type="SUPFAM" id="SSF57889">
    <property type="entry name" value="Cysteine-rich domain"/>
    <property type="match status" value="1"/>
</dbReference>
<feature type="region of interest" description="Disordered" evidence="7">
    <location>
        <begin position="748"/>
        <end position="796"/>
    </location>
</feature>
<keyword evidence="2" id="KW-0479">Metal-binding</keyword>
<comment type="caution">
    <text evidence="11">The sequence shown here is derived from an EMBL/GenBank/DDBJ whole genome shotgun (WGS) entry which is preliminary data.</text>
</comment>
<dbReference type="Gene3D" id="2.30.29.30">
    <property type="entry name" value="Pleckstrin-homology domain (PH domain)/Phosphotyrosine-binding domain (PTB)"/>
    <property type="match status" value="1"/>
</dbReference>
<evidence type="ECO:0000256" key="1">
    <source>
        <dbReference type="ARBA" id="ARBA00022553"/>
    </source>
</evidence>
<evidence type="ECO:0000256" key="4">
    <source>
        <dbReference type="ARBA" id="ARBA00047899"/>
    </source>
</evidence>
<organism evidence="11 12">
    <name type="scientific">Mesorhabditis spiculigera</name>
    <dbReference type="NCBI Taxonomy" id="96644"/>
    <lineage>
        <taxon>Eukaryota</taxon>
        <taxon>Metazoa</taxon>
        <taxon>Ecdysozoa</taxon>
        <taxon>Nematoda</taxon>
        <taxon>Chromadorea</taxon>
        <taxon>Rhabditida</taxon>
        <taxon>Rhabditina</taxon>
        <taxon>Rhabditomorpha</taxon>
        <taxon>Rhabditoidea</taxon>
        <taxon>Rhabditidae</taxon>
        <taxon>Mesorhabditinae</taxon>
        <taxon>Mesorhabditis</taxon>
    </lineage>
</organism>
<keyword evidence="1" id="KW-0597">Phosphoprotein</keyword>
<evidence type="ECO:0000256" key="5">
    <source>
        <dbReference type="ARBA" id="ARBA00048679"/>
    </source>
</evidence>
<name>A0AA36CS47_9BILA</name>
<keyword evidence="3" id="KW-0862">Zinc</keyword>
<dbReference type="GO" id="GO:0031032">
    <property type="term" value="P:actomyosin structure organization"/>
    <property type="evidence" value="ECO:0007669"/>
    <property type="project" value="TreeGrafter"/>
</dbReference>
<evidence type="ECO:0000313" key="12">
    <source>
        <dbReference type="Proteomes" id="UP001177023"/>
    </source>
</evidence>
<evidence type="ECO:0000256" key="7">
    <source>
        <dbReference type="SAM" id="MobiDB-lite"/>
    </source>
</evidence>
<comment type="catalytic activity">
    <reaction evidence="4">
        <text>L-threonyl-[protein] + ATP = O-phospho-L-threonyl-[protein] + ADP + H(+)</text>
        <dbReference type="Rhea" id="RHEA:46608"/>
        <dbReference type="Rhea" id="RHEA-COMP:11060"/>
        <dbReference type="Rhea" id="RHEA-COMP:11605"/>
        <dbReference type="ChEBI" id="CHEBI:15378"/>
        <dbReference type="ChEBI" id="CHEBI:30013"/>
        <dbReference type="ChEBI" id="CHEBI:30616"/>
        <dbReference type="ChEBI" id="CHEBI:61977"/>
        <dbReference type="ChEBI" id="CHEBI:456216"/>
        <dbReference type="EC" id="2.7.11.1"/>
    </reaction>
</comment>
<dbReference type="PROSITE" id="PS50003">
    <property type="entry name" value="PH_DOMAIN"/>
    <property type="match status" value="1"/>
</dbReference>
<dbReference type="SMART" id="SM00036">
    <property type="entry name" value="CNH"/>
    <property type="match status" value="1"/>
</dbReference>
<dbReference type="GO" id="GO:0046872">
    <property type="term" value="F:metal ion binding"/>
    <property type="evidence" value="ECO:0007669"/>
    <property type="project" value="UniProtKB-KW"/>
</dbReference>